<evidence type="ECO:0000313" key="2">
    <source>
        <dbReference type="EMBL" id="KAF2674080.1"/>
    </source>
</evidence>
<organism evidence="2 3">
    <name type="scientific">Microthyrium microscopicum</name>
    <dbReference type="NCBI Taxonomy" id="703497"/>
    <lineage>
        <taxon>Eukaryota</taxon>
        <taxon>Fungi</taxon>
        <taxon>Dikarya</taxon>
        <taxon>Ascomycota</taxon>
        <taxon>Pezizomycotina</taxon>
        <taxon>Dothideomycetes</taxon>
        <taxon>Dothideomycetes incertae sedis</taxon>
        <taxon>Microthyriales</taxon>
        <taxon>Microthyriaceae</taxon>
        <taxon>Microthyrium</taxon>
    </lineage>
</organism>
<proteinExistence type="predicted"/>
<dbReference type="Proteomes" id="UP000799302">
    <property type="component" value="Unassembled WGS sequence"/>
</dbReference>
<protein>
    <submittedName>
        <fullName evidence="2">Uncharacterized protein</fullName>
    </submittedName>
</protein>
<feature type="region of interest" description="Disordered" evidence="1">
    <location>
        <begin position="172"/>
        <end position="195"/>
    </location>
</feature>
<keyword evidence="3" id="KW-1185">Reference proteome</keyword>
<evidence type="ECO:0000313" key="3">
    <source>
        <dbReference type="Proteomes" id="UP000799302"/>
    </source>
</evidence>
<dbReference type="AlphaFoldDB" id="A0A6A6UQM9"/>
<accession>A0A6A6UQM9</accession>
<sequence>MSNPQDAAPAMVGRIIAHPSLPSNKLGQHKSARYHPSERKWTARQAHERLMRATNDAKAAVQTPTLNGPERTDAFGKLMLCKRVRSHIEQTISNVMSRHFGLAVPWKPKKQCVELRDRAFEFPDGSFSGDFEFPENREHYGSLVGSETILDAWLCVWDQSVATFTLDDERKHKTSDEFGPMEAKRRHEASDEVTE</sequence>
<name>A0A6A6UQM9_9PEZI</name>
<feature type="region of interest" description="Disordered" evidence="1">
    <location>
        <begin position="18"/>
        <end position="40"/>
    </location>
</feature>
<gene>
    <name evidence="2" type="ORF">BT63DRAFT_473857</name>
</gene>
<reference evidence="2" key="1">
    <citation type="journal article" date="2020" name="Stud. Mycol.">
        <title>101 Dothideomycetes genomes: a test case for predicting lifestyles and emergence of pathogens.</title>
        <authorList>
            <person name="Haridas S."/>
            <person name="Albert R."/>
            <person name="Binder M."/>
            <person name="Bloem J."/>
            <person name="Labutti K."/>
            <person name="Salamov A."/>
            <person name="Andreopoulos B."/>
            <person name="Baker S."/>
            <person name="Barry K."/>
            <person name="Bills G."/>
            <person name="Bluhm B."/>
            <person name="Cannon C."/>
            <person name="Castanera R."/>
            <person name="Culley D."/>
            <person name="Daum C."/>
            <person name="Ezra D."/>
            <person name="Gonzalez J."/>
            <person name="Henrissat B."/>
            <person name="Kuo A."/>
            <person name="Liang C."/>
            <person name="Lipzen A."/>
            <person name="Lutzoni F."/>
            <person name="Magnuson J."/>
            <person name="Mondo S."/>
            <person name="Nolan M."/>
            <person name="Ohm R."/>
            <person name="Pangilinan J."/>
            <person name="Park H.-J."/>
            <person name="Ramirez L."/>
            <person name="Alfaro M."/>
            <person name="Sun H."/>
            <person name="Tritt A."/>
            <person name="Yoshinaga Y."/>
            <person name="Zwiers L.-H."/>
            <person name="Turgeon B."/>
            <person name="Goodwin S."/>
            <person name="Spatafora J."/>
            <person name="Crous P."/>
            <person name="Grigoriev I."/>
        </authorList>
    </citation>
    <scope>NUCLEOTIDE SEQUENCE</scope>
    <source>
        <strain evidence="2">CBS 115976</strain>
    </source>
</reference>
<evidence type="ECO:0000256" key="1">
    <source>
        <dbReference type="SAM" id="MobiDB-lite"/>
    </source>
</evidence>
<dbReference type="EMBL" id="MU004230">
    <property type="protein sequence ID" value="KAF2674080.1"/>
    <property type="molecule type" value="Genomic_DNA"/>
</dbReference>